<keyword evidence="1" id="KW-1133">Transmembrane helix</keyword>
<sequence length="101" mass="10982">MLQVQDWFLVGLGGVFVIFGLALRLTSRGKTELANAASTHRFGGAIQWVYPLCTGLCLLFGQLPRLLGAPYAAVGFFDAVGLLLAIALAVLMIRHLRLRVR</sequence>
<reference evidence="2 3" key="1">
    <citation type="submission" date="2019-10" db="EMBL/GenBank/DDBJ databases">
        <title>A novel species.</title>
        <authorList>
            <person name="Gao J."/>
        </authorList>
    </citation>
    <scope>NUCLEOTIDE SEQUENCE [LARGE SCALE GENOMIC DNA]</scope>
    <source>
        <strain evidence="2 3">QMT-28</strain>
    </source>
</reference>
<evidence type="ECO:0000256" key="1">
    <source>
        <dbReference type="SAM" id="Phobius"/>
    </source>
</evidence>
<dbReference type="AlphaFoldDB" id="A0A5Q0LMP4"/>
<keyword evidence="1" id="KW-0472">Membrane</keyword>
<dbReference type="EMBL" id="CP045643">
    <property type="protein sequence ID" value="QFZ77764.1"/>
    <property type="molecule type" value="Genomic_DNA"/>
</dbReference>
<dbReference type="Proteomes" id="UP000326179">
    <property type="component" value="Chromosome"/>
</dbReference>
<name>A0A5Q0LMP4_9ACTN</name>
<protein>
    <submittedName>
        <fullName evidence="2">Uncharacterized protein</fullName>
    </submittedName>
</protein>
<feature type="transmembrane region" description="Helical" evidence="1">
    <location>
        <begin position="69"/>
        <end position="93"/>
    </location>
</feature>
<accession>A0A5Q0LMP4</accession>
<dbReference type="RefSeq" id="WP_153291946.1">
    <property type="nucleotide sequence ID" value="NZ_CP045643.1"/>
</dbReference>
<organism evidence="2 3">
    <name type="scientific">Streptomyces fagopyri</name>
    <dbReference type="NCBI Taxonomy" id="2662397"/>
    <lineage>
        <taxon>Bacteria</taxon>
        <taxon>Bacillati</taxon>
        <taxon>Actinomycetota</taxon>
        <taxon>Actinomycetes</taxon>
        <taxon>Kitasatosporales</taxon>
        <taxon>Streptomycetaceae</taxon>
        <taxon>Streptomyces</taxon>
    </lineage>
</organism>
<dbReference type="KEGG" id="sfy:GFH48_34675"/>
<feature type="transmembrane region" description="Helical" evidence="1">
    <location>
        <begin position="6"/>
        <end position="25"/>
    </location>
</feature>
<evidence type="ECO:0000313" key="2">
    <source>
        <dbReference type="EMBL" id="QFZ77764.1"/>
    </source>
</evidence>
<keyword evidence="3" id="KW-1185">Reference proteome</keyword>
<feature type="transmembrane region" description="Helical" evidence="1">
    <location>
        <begin position="45"/>
        <end position="63"/>
    </location>
</feature>
<gene>
    <name evidence="2" type="ORF">GFH48_34675</name>
</gene>
<keyword evidence="1" id="KW-0812">Transmembrane</keyword>
<evidence type="ECO:0000313" key="3">
    <source>
        <dbReference type="Proteomes" id="UP000326179"/>
    </source>
</evidence>
<proteinExistence type="predicted"/>